<name>A0ABZ2XNM1_9RHOO</name>
<evidence type="ECO:0000313" key="1">
    <source>
        <dbReference type="EMBL" id="WZJ23454.1"/>
    </source>
</evidence>
<dbReference type="Pfam" id="PF14354">
    <property type="entry name" value="Lar_restr_allev"/>
    <property type="match status" value="1"/>
</dbReference>
<proteinExistence type="predicted"/>
<organism evidence="1 2">
    <name type="scientific">Azonexus hydrophilus</name>
    <dbReference type="NCBI Taxonomy" id="418702"/>
    <lineage>
        <taxon>Bacteria</taxon>
        <taxon>Pseudomonadati</taxon>
        <taxon>Pseudomonadota</taxon>
        <taxon>Betaproteobacteria</taxon>
        <taxon>Rhodocyclales</taxon>
        <taxon>Azonexaceae</taxon>
        <taxon>Azonexus</taxon>
    </lineage>
</organism>
<reference evidence="1 2" key="1">
    <citation type="submission" date="2024-04" db="EMBL/GenBank/DDBJ databases">
        <title>Dissimilatory iodate-reducing microorganisms contribute to the enrichment of iodine in groundwater.</title>
        <authorList>
            <person name="Jiang Z."/>
        </authorList>
    </citation>
    <scope>NUCLEOTIDE SEQUENCE [LARGE SCALE GENOMIC DNA]</scope>
    <source>
        <strain evidence="1 2">NCP973</strain>
        <plasmid evidence="1 2">unnamed1</plasmid>
    </source>
</reference>
<keyword evidence="2" id="KW-1185">Reference proteome</keyword>
<accession>A0ABZ2XNM1</accession>
<protein>
    <submittedName>
        <fullName evidence="1">Lar family restriction alleviation protein</fullName>
    </submittedName>
</protein>
<dbReference type="Proteomes" id="UP001479520">
    <property type="component" value="Plasmid unnamed1"/>
</dbReference>
<sequence length="255" mass="28791">MINFLPCPFCGSTRIGCHHGRSGRKSGYQCMCLDCKVKQSSSYHDSPEAAAAVWNARKPLSGSQTRWPPVAFGAHRYGRWGYIWHTEDDVAGWIRTSNQQIPDPNAHWHGPVALFDDIEALADEVELKQACIAGMQDQMSKLASRLEHCQQWYAARFERLGDLARTLPEPTQTQLFNIMANGSADWMETPSYMGMLTMYERQRDEFEKRADNLGAMLGRMTHATRHADDPRIVEVRNAAITLIRKLGASNPLRAP</sequence>
<evidence type="ECO:0000313" key="2">
    <source>
        <dbReference type="Proteomes" id="UP001479520"/>
    </source>
</evidence>
<geneLocation type="plasmid" evidence="1 2">
    <name>unnamed1</name>
</geneLocation>
<gene>
    <name evidence="1" type="ORF">AADV58_17000</name>
</gene>
<keyword evidence="1" id="KW-0614">Plasmid</keyword>
<dbReference type="RefSeq" id="WP_152091036.1">
    <property type="nucleotide sequence ID" value="NZ_CP151407.1"/>
</dbReference>
<dbReference type="EMBL" id="CP151407">
    <property type="protein sequence ID" value="WZJ23454.1"/>
    <property type="molecule type" value="Genomic_DNA"/>
</dbReference>